<comment type="caution">
    <text evidence="5">The sequence shown here is derived from an EMBL/GenBank/DDBJ whole genome shotgun (WGS) entry which is preliminary data.</text>
</comment>
<keyword evidence="2" id="KW-0812">Transmembrane</keyword>
<feature type="transmembrane region" description="Helical" evidence="2">
    <location>
        <begin position="353"/>
        <end position="374"/>
    </location>
</feature>
<evidence type="ECO:0000313" key="5">
    <source>
        <dbReference type="EMBL" id="MFC3052358.1"/>
    </source>
</evidence>
<feature type="domain" description="TraG N-terminal Proteobacteria" evidence="4">
    <location>
        <begin position="27"/>
        <end position="478"/>
    </location>
</feature>
<proteinExistence type="predicted"/>
<dbReference type="RefSeq" id="WP_194213976.1">
    <property type="nucleotide sequence ID" value="NZ_CP061205.1"/>
</dbReference>
<protein>
    <submittedName>
        <fullName evidence="5">Conjugal transfer protein TraG N-terminal domain-containing protein</fullName>
    </submittedName>
</protein>
<feature type="chain" id="PRO_5047341767" evidence="3">
    <location>
        <begin position="23"/>
        <end position="1062"/>
    </location>
</feature>
<dbReference type="Proteomes" id="UP001595444">
    <property type="component" value="Unassembled WGS sequence"/>
</dbReference>
<organism evidence="5 6">
    <name type="scientific">Kordiimonas pumila</name>
    <dbReference type="NCBI Taxonomy" id="2161677"/>
    <lineage>
        <taxon>Bacteria</taxon>
        <taxon>Pseudomonadati</taxon>
        <taxon>Pseudomonadota</taxon>
        <taxon>Alphaproteobacteria</taxon>
        <taxon>Kordiimonadales</taxon>
        <taxon>Kordiimonadaceae</taxon>
        <taxon>Kordiimonas</taxon>
    </lineage>
</organism>
<evidence type="ECO:0000256" key="1">
    <source>
        <dbReference type="SAM" id="MobiDB-lite"/>
    </source>
</evidence>
<dbReference type="InterPro" id="IPR012931">
    <property type="entry name" value="TraG_N_Proteobacteria"/>
</dbReference>
<reference evidence="6" key="1">
    <citation type="journal article" date="2019" name="Int. J. Syst. Evol. Microbiol.">
        <title>The Global Catalogue of Microorganisms (GCM) 10K type strain sequencing project: providing services to taxonomists for standard genome sequencing and annotation.</title>
        <authorList>
            <consortium name="The Broad Institute Genomics Platform"/>
            <consortium name="The Broad Institute Genome Sequencing Center for Infectious Disease"/>
            <person name="Wu L."/>
            <person name="Ma J."/>
        </authorList>
    </citation>
    <scope>NUCLEOTIDE SEQUENCE [LARGE SCALE GENOMIC DNA]</scope>
    <source>
        <strain evidence="6">KCTC 62164</strain>
    </source>
</reference>
<feature type="transmembrane region" description="Helical" evidence="2">
    <location>
        <begin position="52"/>
        <end position="70"/>
    </location>
</feature>
<feature type="region of interest" description="Disordered" evidence="1">
    <location>
        <begin position="1023"/>
        <end position="1062"/>
    </location>
</feature>
<feature type="compositionally biased region" description="Polar residues" evidence="1">
    <location>
        <begin position="1032"/>
        <end position="1042"/>
    </location>
</feature>
<gene>
    <name evidence="5" type="ORF">ACFOKA_10630</name>
</gene>
<name>A0ABV7D597_9PROT</name>
<dbReference type="EMBL" id="JBHRSL010000010">
    <property type="protein sequence ID" value="MFC3052358.1"/>
    <property type="molecule type" value="Genomic_DNA"/>
</dbReference>
<keyword evidence="2" id="KW-0472">Membrane</keyword>
<keyword evidence="6" id="KW-1185">Reference proteome</keyword>
<accession>A0ABV7D597</accession>
<dbReference type="Pfam" id="PF07916">
    <property type="entry name" value="TraG_N"/>
    <property type="match status" value="1"/>
</dbReference>
<sequence length="1062" mass="112626">MLERRLLIALLWLILALSPAHAVEQDYITYGGIHALSAAFRYVALFFSNGDYGGLVYITAVIGFVVSAFVSIRHGGRDDRTIGNWLLTFAMSVGLYTAFIVPKGTIHIYDRTLNAYEPVSGVPDGIILVAGLTNTLEEVAVDIANTVSLTPYENTAGGIVFELIRSTFKTERPIDDAYLWENIKTYYIECGQVAAALPGSGFTLNALNRTSTNLLSTLGNAQSAAVAVPYRTEADPVGTMTSCTDAYGLIQSALNDPATYTSVVAGLCRSVGFDTADAGQLGQCHTILDDIIPDIFGQVGDRLTYLQSASIAMAIQDAAADLNPERAIAQETNRRFIIQGVGLFSFAQEYGPAIRAGFLAAALTTLVVTTLFILTPWRNRAFSLSIGFFVFVAVWGIIDIGLQVVIEEIALDAFEEVKRSNLAFDAFMLTPPATVKALGVFGASRLISITLASTIVVTIFRLSGASFGQLTSTLARHGEDVGGGAAEARLDPERLASGTQARAEAVGSLRGMSAEGTGAFRGMTEMAEGRLVGELSRHGAFVSGGHTMGFGMEDIYRKSGSIEGGRAAGQVEGFMRNIDGAPEDMAVVAQDQAATASERSILEAGAYENAAANLASGAGIGLSDAKSLMAGYEHALLTGRITGAEGDLGRVLSTATLEEGQRIGAAGGVGLAATHANMTPAQIAEAEGFLNTLYGAGETLFAERAQADDLTRVSRAGEVRRERQVGEVEGLEKAAAYRGSDLNAMSRQAAGTNAAEHVLGADRLTSFAGDHGISAEDILFARGSNYELAVNARTLEAFGPQLTEGQLEVARPGSSMALSFDPHTGEIGRIDVRSGQSGSLDNTTHIQDGYRVDARQGTEGGMSLFRFADLNDAGNMQGAAQFASAYLTADREGSDRSFGDSVAQQASSYLSNIAGKQVSYLESNSSTGTAETYAAIKGSGGFRVFGVGITGEAGAKGSRAWSDVDSKQLVNSFDYWNDQARNVYDQTLGNSEFDGDHIKRSSAFLKGISDLREQAVDIKAWVKDQEHEDRQSMSTEDVQSSAQEEDANRTIKPSYPRGFRAH</sequence>
<feature type="signal peptide" evidence="3">
    <location>
        <begin position="1"/>
        <end position="22"/>
    </location>
</feature>
<feature type="transmembrane region" description="Helical" evidence="2">
    <location>
        <begin position="82"/>
        <end position="101"/>
    </location>
</feature>
<keyword evidence="2" id="KW-1133">Transmembrane helix</keyword>
<evidence type="ECO:0000313" key="6">
    <source>
        <dbReference type="Proteomes" id="UP001595444"/>
    </source>
</evidence>
<feature type="transmembrane region" description="Helical" evidence="2">
    <location>
        <begin position="386"/>
        <end position="406"/>
    </location>
</feature>
<evidence type="ECO:0000256" key="3">
    <source>
        <dbReference type="SAM" id="SignalP"/>
    </source>
</evidence>
<evidence type="ECO:0000259" key="4">
    <source>
        <dbReference type="Pfam" id="PF07916"/>
    </source>
</evidence>
<evidence type="ECO:0000256" key="2">
    <source>
        <dbReference type="SAM" id="Phobius"/>
    </source>
</evidence>
<keyword evidence="3" id="KW-0732">Signal</keyword>